<dbReference type="SUPFAM" id="SSF101386">
    <property type="entry name" value="all-alpha NTP pyrophosphatases"/>
    <property type="match status" value="2"/>
</dbReference>
<dbReference type="CDD" id="cd11529">
    <property type="entry name" value="NTP-PPase_MazG_Cterm"/>
    <property type="match status" value="1"/>
</dbReference>
<dbReference type="NCBIfam" id="TIGR00444">
    <property type="entry name" value="mazG"/>
    <property type="match status" value="1"/>
</dbReference>
<dbReference type="GO" id="GO:0046081">
    <property type="term" value="P:dUTP catabolic process"/>
    <property type="evidence" value="ECO:0007669"/>
    <property type="project" value="TreeGrafter"/>
</dbReference>
<dbReference type="GO" id="GO:0046076">
    <property type="term" value="P:dTTP catabolic process"/>
    <property type="evidence" value="ECO:0007669"/>
    <property type="project" value="TreeGrafter"/>
</dbReference>
<organism evidence="2 3">
    <name type="scientific">Dissulfurirhabdus thermomarina</name>
    <dbReference type="NCBI Taxonomy" id="1765737"/>
    <lineage>
        <taxon>Bacteria</taxon>
        <taxon>Deltaproteobacteria</taxon>
        <taxon>Dissulfurirhabdaceae</taxon>
        <taxon>Dissulfurirhabdus</taxon>
    </lineage>
</organism>
<protein>
    <submittedName>
        <fullName evidence="2">Nucleoside triphosphate pyrophosphohydrolase</fullName>
        <ecNumber evidence="2">3.6.1.9</ecNumber>
    </submittedName>
</protein>
<dbReference type="EMBL" id="JAAGRR010000036">
    <property type="protein sequence ID" value="NDY42137.1"/>
    <property type="molecule type" value="Genomic_DNA"/>
</dbReference>
<proteinExistence type="predicted"/>
<dbReference type="EC" id="3.6.1.9" evidence="2"/>
<keyword evidence="3" id="KW-1185">Reference proteome</keyword>
<dbReference type="FunFam" id="1.10.287.1080:FF:000001">
    <property type="entry name" value="Nucleoside triphosphate pyrophosphohydrolase"/>
    <property type="match status" value="1"/>
</dbReference>
<dbReference type="Proteomes" id="UP000469346">
    <property type="component" value="Unassembled WGS sequence"/>
</dbReference>
<feature type="domain" description="NTP pyrophosphohydrolase MazG-like" evidence="1">
    <location>
        <begin position="161"/>
        <end position="221"/>
    </location>
</feature>
<dbReference type="PANTHER" id="PTHR30522:SF0">
    <property type="entry name" value="NUCLEOSIDE TRIPHOSPHATE PYROPHOSPHOHYDROLASE"/>
    <property type="match status" value="1"/>
</dbReference>
<dbReference type="GO" id="GO:0047429">
    <property type="term" value="F:nucleoside triphosphate diphosphatase activity"/>
    <property type="evidence" value="ECO:0007669"/>
    <property type="project" value="UniProtKB-EC"/>
</dbReference>
<dbReference type="InterPro" id="IPR004518">
    <property type="entry name" value="MazG-like_dom"/>
</dbReference>
<dbReference type="InterPro" id="IPR048015">
    <property type="entry name" value="NTP-PPase_MazG-like_N"/>
</dbReference>
<dbReference type="GO" id="GO:0006950">
    <property type="term" value="P:response to stress"/>
    <property type="evidence" value="ECO:0007669"/>
    <property type="project" value="UniProtKB-ARBA"/>
</dbReference>
<dbReference type="GO" id="GO:0046061">
    <property type="term" value="P:dATP catabolic process"/>
    <property type="evidence" value="ECO:0007669"/>
    <property type="project" value="TreeGrafter"/>
</dbReference>
<dbReference type="NCBIfam" id="NF007113">
    <property type="entry name" value="PRK09562.1"/>
    <property type="match status" value="1"/>
</dbReference>
<dbReference type="InterPro" id="IPR011551">
    <property type="entry name" value="NTP_PyrPHydrolase_MazG"/>
</dbReference>
<dbReference type="InterPro" id="IPR048011">
    <property type="entry name" value="NTP-PPase_MazG-like_C"/>
</dbReference>
<evidence type="ECO:0000259" key="1">
    <source>
        <dbReference type="Pfam" id="PF03819"/>
    </source>
</evidence>
<dbReference type="AlphaFoldDB" id="A0A6N9TRR7"/>
<dbReference type="Gene3D" id="1.10.287.1080">
    <property type="entry name" value="MazG-like"/>
    <property type="match status" value="2"/>
</dbReference>
<dbReference type="Pfam" id="PF03819">
    <property type="entry name" value="MazG"/>
    <property type="match status" value="2"/>
</dbReference>
<evidence type="ECO:0000313" key="3">
    <source>
        <dbReference type="Proteomes" id="UP000469346"/>
    </source>
</evidence>
<name>A0A6N9TRR7_DISTH</name>
<dbReference type="GO" id="GO:0006203">
    <property type="term" value="P:dGTP catabolic process"/>
    <property type="evidence" value="ECO:0007669"/>
    <property type="project" value="TreeGrafter"/>
</dbReference>
<keyword evidence="2" id="KW-0378">Hydrolase</keyword>
<gene>
    <name evidence="2" type="primary">mazG</name>
    <name evidence="2" type="ORF">G3N55_04665</name>
</gene>
<dbReference type="PANTHER" id="PTHR30522">
    <property type="entry name" value="NUCLEOSIDE TRIPHOSPHATE PYROPHOSPHOHYDROLASE"/>
    <property type="match status" value="1"/>
</dbReference>
<comment type="caution">
    <text evidence="2">The sequence shown here is derived from an EMBL/GenBank/DDBJ whole genome shotgun (WGS) entry which is preliminary data.</text>
</comment>
<reference evidence="2 3" key="1">
    <citation type="submission" date="2020-02" db="EMBL/GenBank/DDBJ databases">
        <title>Comparative genomics of sulfur disproportionating microorganisms.</title>
        <authorList>
            <person name="Ward L.M."/>
            <person name="Bertran E."/>
            <person name="Johnston D.T."/>
        </authorList>
    </citation>
    <scope>NUCLEOTIDE SEQUENCE [LARGE SCALE GENOMIC DNA]</scope>
    <source>
        <strain evidence="2 3">DSM 100025</strain>
    </source>
</reference>
<feature type="domain" description="NTP pyrophosphohydrolase MazG-like" evidence="1">
    <location>
        <begin position="23"/>
        <end position="96"/>
    </location>
</feature>
<accession>A0A6N9TRR7</accession>
<evidence type="ECO:0000313" key="2">
    <source>
        <dbReference type="EMBL" id="NDY42137.1"/>
    </source>
</evidence>
<dbReference type="GO" id="GO:0046052">
    <property type="term" value="P:UTP catabolic process"/>
    <property type="evidence" value="ECO:0007669"/>
    <property type="project" value="TreeGrafter"/>
</dbReference>
<sequence length="262" mass="29602">MDRLLAIIRRLRGPGGCPWDREQTPASVRKYVLEEAYELLDALDQGRPEEIREEIGDLVFMLLFLAHLFEEAGRFTLAEALEASGRKMIRRHPHIFGDVEAEDTETVMANWREIKAEEARSKGRRHSALGNLPRALPALQRAYRVGERASRIGFDWDRAEDVLPKVREEAEELAGARRTGDPGRVAAELGDLLFSMANLARHLGVNPEEALQGATNRFVERFQRMEACLEAAGKDPAACTPEELDAAWNDVKRREEEPVPRP</sequence>
<dbReference type="CDD" id="cd11528">
    <property type="entry name" value="NTP-PPase_MazG_Nterm"/>
    <property type="match status" value="1"/>
</dbReference>
<dbReference type="GO" id="GO:0046047">
    <property type="term" value="P:TTP catabolic process"/>
    <property type="evidence" value="ECO:0007669"/>
    <property type="project" value="TreeGrafter"/>
</dbReference>